<dbReference type="SUPFAM" id="SSF47928">
    <property type="entry name" value="N-terminal domain of the delta subunit of the F1F0-ATP synthase"/>
    <property type="match status" value="1"/>
</dbReference>
<dbReference type="NCBIfam" id="TIGR01145">
    <property type="entry name" value="ATP_synt_delta"/>
    <property type="match status" value="1"/>
</dbReference>
<comment type="subcellular location">
    <subcellularLocation>
        <location evidence="8">Cell membrane</location>
        <topology evidence="8">Peripheral membrane protein</topology>
    </subcellularLocation>
    <subcellularLocation>
        <location evidence="1">Membrane</location>
    </subcellularLocation>
</comment>
<evidence type="ECO:0000313" key="12">
    <source>
        <dbReference type="Proteomes" id="UP000092950"/>
    </source>
</evidence>
<protein>
    <recommendedName>
        <fullName evidence="8">ATP synthase subunit delta</fullName>
    </recommendedName>
    <alternativeName>
        <fullName evidence="8">ATP synthase F(1) sector subunit delta</fullName>
    </alternativeName>
    <alternativeName>
        <fullName evidence="8">F-type ATPase subunit delta</fullName>
        <shortName evidence="8">F-ATPase subunit delta</shortName>
    </alternativeName>
</protein>
<name>A0A0J6C838_9BORD</name>
<evidence type="ECO:0000256" key="8">
    <source>
        <dbReference type="HAMAP-Rule" id="MF_01416"/>
    </source>
</evidence>
<dbReference type="Pfam" id="PF00213">
    <property type="entry name" value="OSCP"/>
    <property type="match status" value="1"/>
</dbReference>
<keyword evidence="7 8" id="KW-0066">ATP synthesis</keyword>
<dbReference type="Gene3D" id="1.10.520.20">
    <property type="entry name" value="N-terminal domain of the delta subunit of the F1F0-ATP synthase"/>
    <property type="match status" value="1"/>
</dbReference>
<dbReference type="InterPro" id="IPR000711">
    <property type="entry name" value="ATPase_OSCP/dsu"/>
</dbReference>
<evidence type="ECO:0000313" key="9">
    <source>
        <dbReference type="EMBL" id="ANY14670.1"/>
    </source>
</evidence>
<evidence type="ECO:0000256" key="3">
    <source>
        <dbReference type="ARBA" id="ARBA00022781"/>
    </source>
</evidence>
<comment type="function">
    <text evidence="8">This protein is part of the stalk that links CF(0) to CF(1). It either transmits conformational changes from CF(0) to CF(1) or is implicated in proton conduction.</text>
</comment>
<evidence type="ECO:0000313" key="10">
    <source>
        <dbReference type="EMBL" id="CUI60627.1"/>
    </source>
</evidence>
<reference evidence="10 11" key="1">
    <citation type="submission" date="2015-09" db="EMBL/GenBank/DDBJ databases">
        <authorList>
            <person name="Jackson K.R."/>
            <person name="Lunt B.L."/>
            <person name="Fisher J.N.B."/>
            <person name="Gardner A.V."/>
            <person name="Bailey M.E."/>
            <person name="Deus L.M."/>
            <person name="Earl A.S."/>
            <person name="Gibby P.D."/>
            <person name="Hartmann K.A."/>
            <person name="Liu J.E."/>
            <person name="Manci A.M."/>
            <person name="Nielsen D.A."/>
            <person name="Solomon M.B."/>
            <person name="Breakwell D.P."/>
            <person name="Burnett S.H."/>
            <person name="Grose J.H."/>
        </authorList>
    </citation>
    <scope>NUCLEOTIDE SEQUENCE [LARGE SCALE GENOMIC DNA]</scope>
    <source>
        <strain evidence="10 11">2789STDY5608636</strain>
    </source>
</reference>
<evidence type="ECO:0000313" key="11">
    <source>
        <dbReference type="Proteomes" id="UP000053096"/>
    </source>
</evidence>
<dbReference type="GO" id="GO:0046933">
    <property type="term" value="F:proton-transporting ATP synthase activity, rotational mechanism"/>
    <property type="evidence" value="ECO:0007669"/>
    <property type="project" value="UniProtKB-UniRule"/>
</dbReference>
<dbReference type="KEGG" id="bpdz:BBN53_01445"/>
<sequence length="179" mass="19222">MAELSTVARPYAEALFGAACDDKAGLAAWADLVGELAQVAANPDVREAMTDPRLDDAQRGQVFTSLIKSPLPQAARNFIDLLVQNDRLLLLPVIATQFVDLKNRHEGTAQAEITSAFEMSDAQVNELIAALEVKFGLKLKPRVTVDQSLIGGVRVAVGDQVLDTSVKAQLARLRDTLAA</sequence>
<dbReference type="AlphaFoldDB" id="A0A0J6C838"/>
<dbReference type="RefSeq" id="WP_043210261.1">
    <property type="nucleotide sequence ID" value="NZ_CAJGUP010000087.1"/>
</dbReference>
<evidence type="ECO:0000256" key="7">
    <source>
        <dbReference type="ARBA" id="ARBA00023310"/>
    </source>
</evidence>
<dbReference type="GO" id="GO:0005886">
    <property type="term" value="C:plasma membrane"/>
    <property type="evidence" value="ECO:0007669"/>
    <property type="project" value="UniProtKB-SubCell"/>
</dbReference>
<dbReference type="OrthoDB" id="9816221at2"/>
<gene>
    <name evidence="8 10" type="primary">atpH</name>
    <name evidence="9" type="ORF">BBN53_01445</name>
    <name evidence="10" type="ORF">ERS370011_01359</name>
</gene>
<dbReference type="InterPro" id="IPR026015">
    <property type="entry name" value="ATP_synth_OSCP/delta_N_sf"/>
</dbReference>
<keyword evidence="2 8" id="KW-0813">Transport</keyword>
<comment type="function">
    <text evidence="8">F(1)F(0) ATP synthase produces ATP from ADP in the presence of a proton or sodium gradient. F-type ATPases consist of two structural domains, F(1) containing the extramembraneous catalytic core and F(0) containing the membrane proton channel, linked together by a central stalk and a peripheral stalk. During catalysis, ATP synthesis in the catalytic domain of F(1) is coupled via a rotary mechanism of the central stalk subunits to proton translocation.</text>
</comment>
<evidence type="ECO:0000256" key="6">
    <source>
        <dbReference type="ARBA" id="ARBA00023196"/>
    </source>
</evidence>
<reference evidence="9 12" key="2">
    <citation type="submission" date="2016-07" db="EMBL/GenBank/DDBJ databases">
        <title>Complete genome sequences of Bordetella pseudohinzii.</title>
        <authorList>
            <person name="Spilker T."/>
            <person name="Darrah R."/>
            <person name="LiPuma J.J."/>
        </authorList>
    </citation>
    <scope>NUCLEOTIDE SEQUENCE [LARGE SCALE GENOMIC DNA]</scope>
    <source>
        <strain evidence="9 12">HI4681</strain>
    </source>
</reference>
<dbReference type="NCBIfam" id="NF004402">
    <property type="entry name" value="PRK05758.2-2"/>
    <property type="match status" value="1"/>
</dbReference>
<dbReference type="Proteomes" id="UP000053096">
    <property type="component" value="Unassembled WGS sequence"/>
</dbReference>
<dbReference type="HAMAP" id="MF_01416">
    <property type="entry name" value="ATP_synth_delta_bact"/>
    <property type="match status" value="1"/>
</dbReference>
<keyword evidence="4 8" id="KW-0406">Ion transport</keyword>
<comment type="similarity">
    <text evidence="8">Belongs to the ATPase delta chain family.</text>
</comment>
<evidence type="ECO:0000256" key="1">
    <source>
        <dbReference type="ARBA" id="ARBA00004370"/>
    </source>
</evidence>
<keyword evidence="6 8" id="KW-0139">CF(1)</keyword>
<accession>A0A0J6C838</accession>
<evidence type="ECO:0000256" key="2">
    <source>
        <dbReference type="ARBA" id="ARBA00022448"/>
    </source>
</evidence>
<organism evidence="10 11">
    <name type="scientific">Bordetella pseudohinzii</name>
    <dbReference type="NCBI Taxonomy" id="1331258"/>
    <lineage>
        <taxon>Bacteria</taxon>
        <taxon>Pseudomonadati</taxon>
        <taxon>Pseudomonadota</taxon>
        <taxon>Betaproteobacteria</taxon>
        <taxon>Burkholderiales</taxon>
        <taxon>Alcaligenaceae</taxon>
        <taxon>Bordetella</taxon>
    </lineage>
</organism>
<dbReference type="PRINTS" id="PR00125">
    <property type="entry name" value="ATPASEDELTA"/>
</dbReference>
<evidence type="ECO:0000256" key="5">
    <source>
        <dbReference type="ARBA" id="ARBA00023136"/>
    </source>
</evidence>
<evidence type="ECO:0000256" key="4">
    <source>
        <dbReference type="ARBA" id="ARBA00023065"/>
    </source>
</evidence>
<keyword evidence="12" id="KW-1185">Reference proteome</keyword>
<proteinExistence type="inferred from homology"/>
<dbReference type="EMBL" id="CP016440">
    <property type="protein sequence ID" value="ANY14670.1"/>
    <property type="molecule type" value="Genomic_DNA"/>
</dbReference>
<keyword evidence="8" id="KW-1003">Cell membrane</keyword>
<dbReference type="PANTHER" id="PTHR11910">
    <property type="entry name" value="ATP SYNTHASE DELTA CHAIN"/>
    <property type="match status" value="1"/>
</dbReference>
<keyword evidence="5 8" id="KW-0472">Membrane</keyword>
<dbReference type="Proteomes" id="UP000092950">
    <property type="component" value="Chromosome"/>
</dbReference>
<accession>A0A0M7E288</accession>
<dbReference type="GO" id="GO:0045259">
    <property type="term" value="C:proton-transporting ATP synthase complex"/>
    <property type="evidence" value="ECO:0007669"/>
    <property type="project" value="UniProtKB-KW"/>
</dbReference>
<dbReference type="EMBL" id="CYTV01000003">
    <property type="protein sequence ID" value="CUI60627.1"/>
    <property type="molecule type" value="Genomic_DNA"/>
</dbReference>
<keyword evidence="3 8" id="KW-0375">Hydrogen ion transport</keyword>